<dbReference type="InterPro" id="IPR029063">
    <property type="entry name" value="SAM-dependent_MTases_sf"/>
</dbReference>
<feature type="compositionally biased region" description="Low complexity" evidence="5">
    <location>
        <begin position="191"/>
        <end position="201"/>
    </location>
</feature>
<dbReference type="Gene3D" id="1.10.10.10">
    <property type="entry name" value="Winged helix-like DNA-binding domain superfamily/Winged helix DNA-binding domain"/>
    <property type="match status" value="1"/>
</dbReference>
<protein>
    <submittedName>
        <fullName evidence="7">O-methyltransferase</fullName>
    </submittedName>
</protein>
<dbReference type="Pfam" id="PF00891">
    <property type="entry name" value="Methyltransf_2"/>
    <property type="match status" value="1"/>
</dbReference>
<dbReference type="SUPFAM" id="SSF46785">
    <property type="entry name" value="Winged helix' DNA-binding domain"/>
    <property type="match status" value="1"/>
</dbReference>
<evidence type="ECO:0000256" key="5">
    <source>
        <dbReference type="SAM" id="MobiDB-lite"/>
    </source>
</evidence>
<keyword evidence="8" id="KW-1185">Reference proteome</keyword>
<dbReference type="PANTHER" id="PTHR43712:SF2">
    <property type="entry name" value="O-METHYLTRANSFERASE CICE"/>
    <property type="match status" value="1"/>
</dbReference>
<evidence type="ECO:0000313" key="7">
    <source>
        <dbReference type="EMBL" id="SMC98013.1"/>
    </source>
</evidence>
<dbReference type="PANTHER" id="PTHR43712">
    <property type="entry name" value="PUTATIVE (AFU_ORTHOLOGUE AFUA_4G14580)-RELATED"/>
    <property type="match status" value="1"/>
</dbReference>
<name>A0A1Y5XMH1_KIBAR</name>
<dbReference type="SUPFAM" id="SSF53335">
    <property type="entry name" value="S-adenosyl-L-methionine-dependent methyltransferases"/>
    <property type="match status" value="1"/>
</dbReference>
<feature type="domain" description="O-methyltransferase C-terminal" evidence="6">
    <location>
        <begin position="239"/>
        <end position="387"/>
    </location>
</feature>
<dbReference type="InterPro" id="IPR036390">
    <property type="entry name" value="WH_DNA-bd_sf"/>
</dbReference>
<dbReference type="OrthoDB" id="3804952at2"/>
<dbReference type="GO" id="GO:0008171">
    <property type="term" value="F:O-methyltransferase activity"/>
    <property type="evidence" value="ECO:0007669"/>
    <property type="project" value="InterPro"/>
</dbReference>
<evidence type="ECO:0000256" key="1">
    <source>
        <dbReference type="ARBA" id="ARBA00022603"/>
    </source>
</evidence>
<keyword evidence="2 7" id="KW-0808">Transferase</keyword>
<dbReference type="InterPro" id="IPR036388">
    <property type="entry name" value="WH-like_DNA-bd_sf"/>
</dbReference>
<dbReference type="AlphaFoldDB" id="A0A1Y5XMH1"/>
<sequence>MTILGPGDIVGLVNSTYAADLFVTVVTEFDIFTRLAQREATTARQLSESLEIDERAADVTLTYLAALGLLERLPDGAVRPTEPAEQYLKAGSSIDLRHYVRTVSTRQGCRQASQVLRTGRPASWEGDGGDWLDRMSENDFADSFSAAMNARGTYLGPALAEVLRDLGRPAAPEIQPTGDDRQEAPAEDPHSPVVHTPPVVHSAHDTTPVDHPPSVGWQAGSPPGVVGDVMVGDGGSGAVRKILDIGGSSGIYACSLVQALPGTSAAVLDLPSVVDFTRESIAARGLADRVDVIAGDMFGDLPHGFDLHLYSNVWHDWDAGSISKLAAASFAALPPGGVLVDHDMHLDDTKSGPLRQAEFSVRMMLMTTGKCYSTPELAAILGPIGFEDIHLRPTTAGYSVVVARKPA</sequence>
<evidence type="ECO:0000256" key="2">
    <source>
        <dbReference type="ARBA" id="ARBA00022679"/>
    </source>
</evidence>
<dbReference type="Proteomes" id="UP000192674">
    <property type="component" value="Unassembled WGS sequence"/>
</dbReference>
<reference evidence="7 8" key="1">
    <citation type="submission" date="2017-04" db="EMBL/GenBank/DDBJ databases">
        <authorList>
            <person name="Afonso C.L."/>
            <person name="Miller P.J."/>
            <person name="Scott M.A."/>
            <person name="Spackman E."/>
            <person name="Goraichik I."/>
            <person name="Dimitrov K.M."/>
            <person name="Suarez D.L."/>
            <person name="Swayne D.E."/>
        </authorList>
    </citation>
    <scope>NUCLEOTIDE SEQUENCE [LARGE SCALE GENOMIC DNA]</scope>
    <source>
        <strain evidence="7 8">DSM 43828</strain>
    </source>
</reference>
<dbReference type="RefSeq" id="WP_160096538.1">
    <property type="nucleotide sequence ID" value="NZ_FWXV01000002.1"/>
</dbReference>
<dbReference type="InterPro" id="IPR016461">
    <property type="entry name" value="COMT-like"/>
</dbReference>
<keyword evidence="3" id="KW-0949">S-adenosyl-L-methionine</keyword>
<dbReference type="InterPro" id="IPR001077">
    <property type="entry name" value="COMT_C"/>
</dbReference>
<feature type="active site" description="Proton acceptor" evidence="4">
    <location>
        <position position="315"/>
    </location>
</feature>
<accession>A0A1Y5XMH1</accession>
<dbReference type="Gene3D" id="3.40.50.150">
    <property type="entry name" value="Vaccinia Virus protein VP39"/>
    <property type="match status" value="1"/>
</dbReference>
<proteinExistence type="predicted"/>
<dbReference type="CDD" id="cd02440">
    <property type="entry name" value="AdoMet_MTases"/>
    <property type="match status" value="1"/>
</dbReference>
<dbReference type="PROSITE" id="PS51683">
    <property type="entry name" value="SAM_OMT_II"/>
    <property type="match status" value="1"/>
</dbReference>
<evidence type="ECO:0000259" key="6">
    <source>
        <dbReference type="Pfam" id="PF00891"/>
    </source>
</evidence>
<dbReference type="EMBL" id="FWXV01000002">
    <property type="protein sequence ID" value="SMC98013.1"/>
    <property type="molecule type" value="Genomic_DNA"/>
</dbReference>
<feature type="region of interest" description="Disordered" evidence="5">
    <location>
        <begin position="170"/>
        <end position="213"/>
    </location>
</feature>
<evidence type="ECO:0000256" key="3">
    <source>
        <dbReference type="ARBA" id="ARBA00022691"/>
    </source>
</evidence>
<keyword evidence="1 7" id="KW-0489">Methyltransferase</keyword>
<dbReference type="GO" id="GO:0032259">
    <property type="term" value="P:methylation"/>
    <property type="evidence" value="ECO:0007669"/>
    <property type="project" value="UniProtKB-KW"/>
</dbReference>
<evidence type="ECO:0000313" key="8">
    <source>
        <dbReference type="Proteomes" id="UP000192674"/>
    </source>
</evidence>
<evidence type="ECO:0000256" key="4">
    <source>
        <dbReference type="PIRSR" id="PIRSR005739-1"/>
    </source>
</evidence>
<gene>
    <name evidence="7" type="ORF">SAMN05661093_03488</name>
</gene>
<feature type="compositionally biased region" description="Basic and acidic residues" evidence="5">
    <location>
        <begin position="178"/>
        <end position="190"/>
    </location>
</feature>
<organism evidence="7 8">
    <name type="scientific">Kibdelosporangium aridum</name>
    <dbReference type="NCBI Taxonomy" id="2030"/>
    <lineage>
        <taxon>Bacteria</taxon>
        <taxon>Bacillati</taxon>
        <taxon>Actinomycetota</taxon>
        <taxon>Actinomycetes</taxon>
        <taxon>Pseudonocardiales</taxon>
        <taxon>Pseudonocardiaceae</taxon>
        <taxon>Kibdelosporangium</taxon>
    </lineage>
</organism>